<dbReference type="GO" id="GO:0016787">
    <property type="term" value="F:hydrolase activity"/>
    <property type="evidence" value="ECO:0007669"/>
    <property type="project" value="UniProtKB-KW"/>
</dbReference>
<sequence length="271" mass="29426">MRIRIAVLQMNSGTDWEANIDALEQGVAAAAQDGAQLVVSPEYTDIRGDAATIARHALPLDGALLPRLAQLASRHGIYLHVGSVHEKVTAQNKLGNTGLTFGPDGRLLATYRKLHLYDAVVGGQQYKESDDFVHGDALTLVDILGMRAGMSICYDLRFPELFRSLRAQGAHVIVVPAAFNVRTGHDHWELLLRARAVENQCYVIAAAQIDGPGPALPCLGRSMVIDPWGIVMACMPDTTGHLCADIDLGRIASVRESLPAWSHRRTDVYST</sequence>
<evidence type="ECO:0000256" key="1">
    <source>
        <dbReference type="ARBA" id="ARBA00010613"/>
    </source>
</evidence>
<comment type="similarity">
    <text evidence="1">Belongs to the carbon-nitrogen hydrolase superfamily. NIT1/NIT2 family.</text>
</comment>
<dbReference type="Proteomes" id="UP001058290">
    <property type="component" value="Chromosome"/>
</dbReference>
<evidence type="ECO:0000313" key="5">
    <source>
        <dbReference type="Proteomes" id="UP001058290"/>
    </source>
</evidence>
<dbReference type="PANTHER" id="PTHR23088">
    <property type="entry name" value="NITRILASE-RELATED"/>
    <property type="match status" value="1"/>
</dbReference>
<dbReference type="InterPro" id="IPR036526">
    <property type="entry name" value="C-N_Hydrolase_sf"/>
</dbReference>
<evidence type="ECO:0000259" key="3">
    <source>
        <dbReference type="PROSITE" id="PS50263"/>
    </source>
</evidence>
<evidence type="ECO:0000313" key="4">
    <source>
        <dbReference type="EMBL" id="UXC20493.1"/>
    </source>
</evidence>
<organism evidence="4 5">
    <name type="scientific">Comamonas squillarum</name>
    <dbReference type="NCBI Taxonomy" id="2977320"/>
    <lineage>
        <taxon>Bacteria</taxon>
        <taxon>Pseudomonadati</taxon>
        <taxon>Pseudomonadota</taxon>
        <taxon>Betaproteobacteria</taxon>
        <taxon>Burkholderiales</taxon>
        <taxon>Comamonadaceae</taxon>
        <taxon>Comamonas</taxon>
    </lineage>
</organism>
<dbReference type="InterPro" id="IPR045254">
    <property type="entry name" value="Nit1/2_C-N_Hydrolase"/>
</dbReference>
<dbReference type="PROSITE" id="PS01227">
    <property type="entry name" value="UPF0012"/>
    <property type="match status" value="1"/>
</dbReference>
<dbReference type="PANTHER" id="PTHR23088:SF27">
    <property type="entry name" value="DEAMINATED GLUTATHIONE AMIDASE"/>
    <property type="match status" value="1"/>
</dbReference>
<dbReference type="InterPro" id="IPR001110">
    <property type="entry name" value="UPF0012_CS"/>
</dbReference>
<keyword evidence="2 4" id="KW-0378">Hydrolase</keyword>
<gene>
    <name evidence="4" type="ORF">N4T19_10450</name>
</gene>
<keyword evidence="5" id="KW-1185">Reference proteome</keyword>
<dbReference type="PROSITE" id="PS50263">
    <property type="entry name" value="CN_HYDROLASE"/>
    <property type="match status" value="1"/>
</dbReference>
<dbReference type="EMBL" id="CP104377">
    <property type="protein sequence ID" value="UXC20493.1"/>
    <property type="molecule type" value="Genomic_DNA"/>
</dbReference>
<name>A0ABY6A466_9BURK</name>
<accession>A0ABY6A466</accession>
<evidence type="ECO:0000256" key="2">
    <source>
        <dbReference type="ARBA" id="ARBA00022801"/>
    </source>
</evidence>
<dbReference type="InterPro" id="IPR003010">
    <property type="entry name" value="C-N_Hydrolase"/>
</dbReference>
<protein>
    <submittedName>
        <fullName evidence="4">Carbon-nitrogen hydrolase family protein</fullName>
    </submittedName>
</protein>
<dbReference type="SUPFAM" id="SSF56317">
    <property type="entry name" value="Carbon-nitrogen hydrolase"/>
    <property type="match status" value="1"/>
</dbReference>
<feature type="domain" description="CN hydrolase" evidence="3">
    <location>
        <begin position="3"/>
        <end position="248"/>
    </location>
</feature>
<dbReference type="Pfam" id="PF00795">
    <property type="entry name" value="CN_hydrolase"/>
    <property type="match status" value="1"/>
</dbReference>
<reference evidence="4" key="1">
    <citation type="submission" date="2022-09" db="EMBL/GenBank/DDBJ databases">
        <title>Bacterial diversity in gut of crayfish and pufferfish.</title>
        <authorList>
            <person name="Huang Y."/>
        </authorList>
    </citation>
    <scope>NUCLEOTIDE SEQUENCE</scope>
    <source>
        <strain evidence="4">PR12</strain>
    </source>
</reference>
<dbReference type="RefSeq" id="WP_260720156.1">
    <property type="nucleotide sequence ID" value="NZ_CP104377.1"/>
</dbReference>
<dbReference type="Gene3D" id="3.60.110.10">
    <property type="entry name" value="Carbon-nitrogen hydrolase"/>
    <property type="match status" value="1"/>
</dbReference>
<proteinExistence type="inferred from homology"/>
<dbReference type="CDD" id="cd07572">
    <property type="entry name" value="nit"/>
    <property type="match status" value="1"/>
</dbReference>